<dbReference type="GO" id="GO:0048543">
    <property type="term" value="P:phytochrome chromophore biosynthetic process"/>
    <property type="evidence" value="ECO:0000315"/>
    <property type="project" value="CGD"/>
</dbReference>
<reference evidence="3 4" key="1">
    <citation type="journal article" date="2004" name="Proc. Natl. Acad. Sci. U.S.A.">
        <title>The diploid genome sequence of Candida albicans.</title>
        <authorList>
            <person name="Jones T."/>
            <person name="Federspiel N.A."/>
            <person name="Chibana H."/>
            <person name="Dungan J."/>
            <person name="Kalman S."/>
            <person name="Magee B.B."/>
            <person name="Newport G."/>
            <person name="Thorstenson Y.R."/>
            <person name="Agabian N."/>
            <person name="Magee P.T."/>
            <person name="Davis R.W."/>
            <person name="Scherer S."/>
        </authorList>
    </citation>
    <scope>NUCLEOTIDE SEQUENCE [LARGE SCALE GENOMIC DNA]</scope>
    <source>
        <strain evidence="4">SC5314 / ATCC MYA-2876</strain>
    </source>
</reference>
<dbReference type="GO" id="GO:0030448">
    <property type="term" value="P:hyphal growth"/>
    <property type="evidence" value="ECO:0000315"/>
    <property type="project" value="CGD"/>
</dbReference>
<dbReference type="InParanoid" id="A0A1D8PNU4"/>
<dbReference type="GO" id="GO:0005262">
    <property type="term" value="F:calcium channel activity"/>
    <property type="evidence" value="ECO:0000315"/>
    <property type="project" value="CGD"/>
</dbReference>
<dbReference type="PANTHER" id="PTHR39142">
    <property type="entry name" value="MID1P"/>
    <property type="match status" value="1"/>
</dbReference>
<dbReference type="STRING" id="237561.A0A1D8PNU4"/>
<protein>
    <submittedName>
        <fullName evidence="3">Mid1p</fullName>
    </submittedName>
</protein>
<feature type="signal peptide" evidence="1">
    <location>
        <begin position="1"/>
        <end position="18"/>
    </location>
</feature>
<feature type="chain" id="PRO_5009111279" evidence="1">
    <location>
        <begin position="19"/>
        <end position="559"/>
    </location>
</feature>
<dbReference type="OrthoDB" id="5405745at2759"/>
<evidence type="ECO:0000313" key="3">
    <source>
        <dbReference type="EMBL" id="AOW29809.1"/>
    </source>
</evidence>
<keyword evidence="4" id="KW-1185">Reference proteome</keyword>
<reference evidence="3 4" key="3">
    <citation type="journal article" date="2013" name="Genome Biol.">
        <title>Assembly of a phased diploid Candida albicans genome facilitates allele-specific measurements and provides a simple model for repeat and indel structure.</title>
        <authorList>
            <person name="Muzzey D."/>
            <person name="Schwartz K."/>
            <person name="Weissman J.S."/>
            <person name="Sherlock G."/>
        </authorList>
    </citation>
    <scope>NUCLEOTIDE SEQUENCE [LARGE SCALE GENOMIC DNA]</scope>
    <source>
        <strain evidence="4">SC5314 / ATCC MYA-2876</strain>
    </source>
</reference>
<dbReference type="GO" id="GO:0071260">
    <property type="term" value="P:cellular response to mechanical stimulus"/>
    <property type="evidence" value="ECO:0000315"/>
    <property type="project" value="CGD"/>
</dbReference>
<dbReference type="InterPro" id="IPR024338">
    <property type="entry name" value="MID1/Yam8"/>
</dbReference>
<dbReference type="GO" id="GO:0019888">
    <property type="term" value="F:protein phosphatase regulator activity"/>
    <property type="evidence" value="ECO:0000315"/>
    <property type="project" value="CGD"/>
</dbReference>
<dbReference type="RefSeq" id="XP_710952.2">
    <property type="nucleotide sequence ID" value="XM_705860.2"/>
</dbReference>
<dbReference type="Pfam" id="PF12929">
    <property type="entry name" value="Mid1"/>
    <property type="match status" value="1"/>
</dbReference>
<evidence type="ECO:0000313" key="2">
    <source>
        <dbReference type="CGD" id="CAL0000179656"/>
    </source>
</evidence>
<dbReference type="FunCoup" id="A0A1D8PNU4">
    <property type="interactions" value="52"/>
</dbReference>
<sequence length="559" mass="62798">MIPPFILLLFLIMNSSYCEPFEFDFFQNLDPSTNLTEIINNNNNNSISNNVFKVQNFDSKSSSSSSSSSSSGEGLQEFTPIRDTILQSETKYYSFSVNTKSGIGDFYELLIFLSGNICTQPSNLLENDTSLAVYYSFNSTMFTNNEIGQMQLFKDGFFQGLADLPLTETTTTTNNDTTTTTVPEKILYIAVRAPENTNRTAQWTYQIGVSQHDLVFQWDDRSWGSIVDVDDNSALIVTGNLTKLSSGNYSDLNATNSQFSLYLYSYDNKDYFQGMNNSWCAVRSGPVLVKPEEIETKFIARHGSIQQQFMVNNLNASTKYIAYIVMDFEGVEYGGAVLRPFEFETMDGTACELIYDLEFCDQVAYSVPAIGNSSLLASSIAGADNKTLTKKLYDDYAKSLYTNFSKGLQQIACDTVPEAIYSNLKSCQDCAQSYKNWLCAVTIPRCSTKNFTGYIHRNETNQRNEFLADVIQPNQDYYEVLPCVNVCQAIVRDCPANFGFLCPTKNDSIKLSYYWDVHVSDQWPSCNYLGPLKSSKSGAIKLIINWTIVVVSFTLMVVI</sequence>
<reference evidence="3 4" key="2">
    <citation type="journal article" date="2007" name="Genome Biol.">
        <title>Assembly of the Candida albicans genome into sixteen supercontigs aligned on the eight chromosomes.</title>
        <authorList>
            <person name="van het Hoog M."/>
            <person name="Rast T.J."/>
            <person name="Martchenko M."/>
            <person name="Grindle S."/>
            <person name="Dignard D."/>
            <person name="Hogues H."/>
            <person name="Cuomo C."/>
            <person name="Berriman M."/>
            <person name="Scherer S."/>
            <person name="Magee B.B."/>
            <person name="Whiteway M."/>
            <person name="Chibana H."/>
            <person name="Nantel A."/>
            <person name="Magee P.T."/>
        </authorList>
    </citation>
    <scope>GENOME REANNOTATION</scope>
    <source>
        <strain evidence="4">SC5314 / ATCC MYA-2876</strain>
    </source>
</reference>
<evidence type="ECO:0000313" key="4">
    <source>
        <dbReference type="Proteomes" id="UP000000559"/>
    </source>
</evidence>
<dbReference type="GO" id="GO:0006816">
    <property type="term" value="P:calcium ion transport"/>
    <property type="evidence" value="ECO:0000315"/>
    <property type="project" value="CGD"/>
</dbReference>
<dbReference type="VEuPathDB" id="FungiDB:C5_03990W_A"/>
<dbReference type="PANTHER" id="PTHR39142:SF1">
    <property type="entry name" value="AEL197CP"/>
    <property type="match status" value="1"/>
</dbReference>
<dbReference type="EMBL" id="CP017627">
    <property type="protein sequence ID" value="AOW29809.1"/>
    <property type="molecule type" value="Genomic_DNA"/>
</dbReference>
<keyword evidence="1" id="KW-0732">Signal</keyword>
<dbReference type="AlphaFoldDB" id="A0A1D8PNU4"/>
<evidence type="ECO:0000256" key="1">
    <source>
        <dbReference type="SAM" id="SignalP"/>
    </source>
</evidence>
<dbReference type="KEGG" id="cal:CAALFM_C503990WA"/>
<dbReference type="GO" id="GO:0098703">
    <property type="term" value="P:calcium ion import across plasma membrane"/>
    <property type="evidence" value="ECO:0007669"/>
    <property type="project" value="InterPro"/>
</dbReference>
<dbReference type="CGD" id="CAL0000179656">
    <property type="gene designation" value="MID1"/>
</dbReference>
<organism evidence="3 4">
    <name type="scientific">Candida albicans (strain SC5314 / ATCC MYA-2876)</name>
    <name type="common">Yeast</name>
    <dbReference type="NCBI Taxonomy" id="237561"/>
    <lineage>
        <taxon>Eukaryota</taxon>
        <taxon>Fungi</taxon>
        <taxon>Dikarya</taxon>
        <taxon>Ascomycota</taxon>
        <taxon>Saccharomycotina</taxon>
        <taxon>Pichiomycetes</taxon>
        <taxon>Debaryomycetaceae</taxon>
        <taxon>Candida/Lodderomyces clade</taxon>
        <taxon>Candida</taxon>
    </lineage>
</organism>
<accession>A0A1D8PNU4</accession>
<dbReference type="GO" id="GO:0031505">
    <property type="term" value="P:fungal-type cell wall organization"/>
    <property type="evidence" value="ECO:0000315"/>
    <property type="project" value="CGD"/>
</dbReference>
<dbReference type="GeneID" id="3647441"/>
<proteinExistence type="predicted"/>
<name>A0A1D8PNU4_CANAL</name>
<dbReference type="eggNOG" id="ENOG502QTEW">
    <property type="taxonomic scope" value="Eukaryota"/>
</dbReference>
<gene>
    <name evidence="2 3" type="primary">MID1</name>
    <name evidence="3" type="ordered locus">CAALFM_C503990WA</name>
    <name evidence="2" type="ordered locus">orf19.10724</name>
</gene>
<dbReference type="Proteomes" id="UP000000559">
    <property type="component" value="Chromosome 5"/>
</dbReference>